<dbReference type="PANTHER" id="PTHR37299:SF1">
    <property type="entry name" value="STAGE 0 SPORULATION PROTEIN A HOMOLOG"/>
    <property type="match status" value="1"/>
</dbReference>
<dbReference type="RefSeq" id="WP_131961810.1">
    <property type="nucleotide sequence ID" value="NZ_SMFL01000016.1"/>
</dbReference>
<dbReference type="InterPro" id="IPR011006">
    <property type="entry name" value="CheY-like_superfamily"/>
</dbReference>
<sequence length="247" mass="28762">MQALIVDDELNNIENLSFLLGKYCPETTVAAKARNAEEARKYIGELHPDLVFLDIQMPGENGFDLLKSLPSYSFELIFVTGYDKFGIQAIKFSAIDYLLKPIDYQELKLAVGRAEEKYLQKRQNVQLENLMKMVQQNQQRTDHRIALPSAKETRFVRTTQIIRCEAENNYTIFYLENSEKILVSRPMFEYDELLADYGFIRCHNSHLVNKTFVRSWIKEDSGYLLMEDGVQVPISRLKKDFIKQALK</sequence>
<dbReference type="Gene3D" id="2.40.50.1020">
    <property type="entry name" value="LytTr DNA-binding domain"/>
    <property type="match status" value="1"/>
</dbReference>
<dbReference type="EMBL" id="SMFL01000016">
    <property type="protein sequence ID" value="TDE10303.1"/>
    <property type="molecule type" value="Genomic_DNA"/>
</dbReference>
<dbReference type="Proteomes" id="UP000294850">
    <property type="component" value="Unassembled WGS sequence"/>
</dbReference>
<dbReference type="PROSITE" id="PS50110">
    <property type="entry name" value="RESPONSE_REGULATORY"/>
    <property type="match status" value="1"/>
</dbReference>
<evidence type="ECO:0000313" key="4">
    <source>
        <dbReference type="EMBL" id="TDE10303.1"/>
    </source>
</evidence>
<dbReference type="AlphaFoldDB" id="A0A4R5DIH3"/>
<evidence type="ECO:0000259" key="2">
    <source>
        <dbReference type="PROSITE" id="PS50110"/>
    </source>
</evidence>
<keyword evidence="5" id="KW-1185">Reference proteome</keyword>
<dbReference type="SMART" id="SM00850">
    <property type="entry name" value="LytTR"/>
    <property type="match status" value="1"/>
</dbReference>
<dbReference type="InterPro" id="IPR007492">
    <property type="entry name" value="LytTR_DNA-bd_dom"/>
</dbReference>
<dbReference type="GO" id="GO:0003677">
    <property type="term" value="F:DNA binding"/>
    <property type="evidence" value="ECO:0007669"/>
    <property type="project" value="InterPro"/>
</dbReference>
<dbReference type="OrthoDB" id="1646880at2"/>
<dbReference type="SUPFAM" id="SSF52172">
    <property type="entry name" value="CheY-like"/>
    <property type="match status" value="1"/>
</dbReference>
<dbReference type="SMART" id="SM00448">
    <property type="entry name" value="REC"/>
    <property type="match status" value="1"/>
</dbReference>
<proteinExistence type="predicted"/>
<comment type="caution">
    <text evidence="4">The sequence shown here is derived from an EMBL/GenBank/DDBJ whole genome shotgun (WGS) entry which is preliminary data.</text>
</comment>
<dbReference type="InterPro" id="IPR046947">
    <property type="entry name" value="LytR-like"/>
</dbReference>
<evidence type="ECO:0000313" key="5">
    <source>
        <dbReference type="Proteomes" id="UP000294850"/>
    </source>
</evidence>
<dbReference type="PANTHER" id="PTHR37299">
    <property type="entry name" value="TRANSCRIPTIONAL REGULATOR-RELATED"/>
    <property type="match status" value="1"/>
</dbReference>
<dbReference type="PROSITE" id="PS50930">
    <property type="entry name" value="HTH_LYTTR"/>
    <property type="match status" value="1"/>
</dbReference>
<dbReference type="Gene3D" id="3.40.50.2300">
    <property type="match status" value="1"/>
</dbReference>
<dbReference type="GO" id="GO:0000156">
    <property type="term" value="F:phosphorelay response regulator activity"/>
    <property type="evidence" value="ECO:0007669"/>
    <property type="project" value="InterPro"/>
</dbReference>
<keyword evidence="1" id="KW-0597">Phosphoprotein</keyword>
<accession>A0A4R5DIH3</accession>
<evidence type="ECO:0000259" key="3">
    <source>
        <dbReference type="PROSITE" id="PS50930"/>
    </source>
</evidence>
<feature type="domain" description="Response regulatory" evidence="2">
    <location>
        <begin position="2"/>
        <end position="115"/>
    </location>
</feature>
<dbReference type="Pfam" id="PF04397">
    <property type="entry name" value="LytTR"/>
    <property type="match status" value="1"/>
</dbReference>
<name>A0A4R5DIH3_9BACT</name>
<evidence type="ECO:0000256" key="1">
    <source>
        <dbReference type="PROSITE-ProRule" id="PRU00169"/>
    </source>
</evidence>
<organism evidence="4 5">
    <name type="scientific">Dyadobacter psychrotolerans</name>
    <dbReference type="NCBI Taxonomy" id="2541721"/>
    <lineage>
        <taxon>Bacteria</taxon>
        <taxon>Pseudomonadati</taxon>
        <taxon>Bacteroidota</taxon>
        <taxon>Cytophagia</taxon>
        <taxon>Cytophagales</taxon>
        <taxon>Spirosomataceae</taxon>
        <taxon>Dyadobacter</taxon>
    </lineage>
</organism>
<feature type="modified residue" description="4-aspartylphosphate" evidence="1">
    <location>
        <position position="54"/>
    </location>
</feature>
<gene>
    <name evidence="4" type="ORF">E0F88_28845</name>
</gene>
<reference evidence="4 5" key="1">
    <citation type="submission" date="2019-03" db="EMBL/GenBank/DDBJ databases">
        <title>Dyadobacter AR-3-6 sp. nov., isolated from arctic soil.</title>
        <authorList>
            <person name="Chaudhary D.K."/>
        </authorList>
    </citation>
    <scope>NUCLEOTIDE SEQUENCE [LARGE SCALE GENOMIC DNA]</scope>
    <source>
        <strain evidence="4 5">AR-3-6</strain>
    </source>
</reference>
<protein>
    <submittedName>
        <fullName evidence="4">Response regulator transcription factor</fullName>
    </submittedName>
</protein>
<feature type="domain" description="HTH LytTR-type" evidence="3">
    <location>
        <begin position="145"/>
        <end position="247"/>
    </location>
</feature>
<dbReference type="Pfam" id="PF00072">
    <property type="entry name" value="Response_reg"/>
    <property type="match status" value="1"/>
</dbReference>
<dbReference type="InterPro" id="IPR001789">
    <property type="entry name" value="Sig_transdc_resp-reg_receiver"/>
</dbReference>